<proteinExistence type="predicted"/>
<dbReference type="OrthoDB" id="9795634at2"/>
<dbReference type="eggNOG" id="COG2226">
    <property type="taxonomic scope" value="Bacteria"/>
</dbReference>
<dbReference type="InterPro" id="IPR013216">
    <property type="entry name" value="Methyltransf_11"/>
</dbReference>
<organism evidence="2 3">
    <name type="scientific">Lentzea aerocolonigenes</name>
    <name type="common">Lechevalieria aerocolonigenes</name>
    <name type="synonym">Saccharothrix aerocolonigenes</name>
    <dbReference type="NCBI Taxonomy" id="68170"/>
    <lineage>
        <taxon>Bacteria</taxon>
        <taxon>Bacillati</taxon>
        <taxon>Actinomycetota</taxon>
        <taxon>Actinomycetes</taxon>
        <taxon>Pseudonocardiales</taxon>
        <taxon>Pseudonocardiaceae</taxon>
        <taxon>Lentzea</taxon>
    </lineage>
</organism>
<dbReference type="PATRIC" id="fig|68170.10.peg.1054"/>
<reference evidence="2 3" key="1">
    <citation type="submission" date="2015-02" db="EMBL/GenBank/DDBJ databases">
        <authorList>
            <person name="Ju K.-S."/>
            <person name="Doroghazi J.R."/>
            <person name="Metcalf W."/>
        </authorList>
    </citation>
    <scope>NUCLEOTIDE SEQUENCE [LARGE SCALE GENOMIC DNA]</scope>
    <source>
        <strain evidence="2 3">NRRL B-16140</strain>
    </source>
</reference>
<name>A0A0F0H9Q8_LENAE</name>
<keyword evidence="3" id="KW-1185">Reference proteome</keyword>
<feature type="domain" description="Methyltransferase type 11" evidence="1">
    <location>
        <begin position="43"/>
        <end position="123"/>
    </location>
</feature>
<accession>A0A0F0H9Q8</accession>
<dbReference type="CDD" id="cd02440">
    <property type="entry name" value="AdoMet_MTases"/>
    <property type="match status" value="1"/>
</dbReference>
<dbReference type="Proteomes" id="UP000033393">
    <property type="component" value="Unassembled WGS sequence"/>
</dbReference>
<gene>
    <name evidence="2" type="ORF">UK23_11210</name>
</gene>
<dbReference type="EMBL" id="JYJG01000061">
    <property type="protein sequence ID" value="KJK50373.1"/>
    <property type="molecule type" value="Genomic_DNA"/>
</dbReference>
<dbReference type="Gene3D" id="3.40.50.150">
    <property type="entry name" value="Vaccinia Virus protein VP39"/>
    <property type="match status" value="1"/>
</dbReference>
<dbReference type="InterPro" id="IPR029063">
    <property type="entry name" value="SAM-dependent_MTases_sf"/>
</dbReference>
<dbReference type="GO" id="GO:0008757">
    <property type="term" value="F:S-adenosylmethionine-dependent methyltransferase activity"/>
    <property type="evidence" value="ECO:0007669"/>
    <property type="project" value="InterPro"/>
</dbReference>
<dbReference type="SUPFAM" id="SSF53335">
    <property type="entry name" value="S-adenosyl-L-methionine-dependent methyltransferases"/>
    <property type="match status" value="1"/>
</dbReference>
<dbReference type="AlphaFoldDB" id="A0A0F0H9Q8"/>
<dbReference type="Pfam" id="PF08241">
    <property type="entry name" value="Methyltransf_11"/>
    <property type="match status" value="1"/>
</dbReference>
<evidence type="ECO:0000259" key="1">
    <source>
        <dbReference type="Pfam" id="PF08241"/>
    </source>
</evidence>
<sequence length="256" mass="27774">MSTGYRGPHALSNRGWLDFVARLERREEIALVRSLTSGNSRALDVGGGTGELTHAVAVQLGGCTAVEPHTDRATRLRETGIEILPGSAEELPFDDGTFDVVLANWILPYVTDLEASVREIGRVADLSHPEAKVVFIGGAPDNELVALLNETCVPVAGEPPDDQGYLLAVAEEVLGRQGFSRFDLYRTEAALHFPEADLDDRVRAAARTLVNFWYEEHPAAPEMLTAVEPALRRHFARRPHAVGDQGVVLVARPGPA</sequence>
<protein>
    <recommendedName>
        <fullName evidence="1">Methyltransferase type 11 domain-containing protein</fullName>
    </recommendedName>
</protein>
<evidence type="ECO:0000313" key="2">
    <source>
        <dbReference type="EMBL" id="KJK50373.1"/>
    </source>
</evidence>
<evidence type="ECO:0000313" key="3">
    <source>
        <dbReference type="Proteomes" id="UP000033393"/>
    </source>
</evidence>
<comment type="caution">
    <text evidence="2">The sequence shown here is derived from an EMBL/GenBank/DDBJ whole genome shotgun (WGS) entry which is preliminary data.</text>
</comment>